<dbReference type="eggNOG" id="arCOG01972">
    <property type="taxonomic scope" value="Archaea"/>
</dbReference>
<dbReference type="OrthoDB" id="35385at2157"/>
<dbReference type="EMBL" id="CP001857">
    <property type="protein sequence ID" value="ADB58047.1"/>
    <property type="molecule type" value="Genomic_DNA"/>
</dbReference>
<dbReference type="PROSITE" id="PS51354">
    <property type="entry name" value="GLUTAREDOXIN_2"/>
    <property type="match status" value="1"/>
</dbReference>
<dbReference type="GeneID" id="8739656"/>
<sequence length="95" mass="10671">MIKAIVFTSDSCPYCRIFEKIVLNELKRKFPIEFEVVNISKNPDLAEKFNIEIVPTLILVKDGKVIGGFMGFSDLKTAEAAIKKQLKANCYGKCP</sequence>
<gene>
    <name evidence="2" type="ordered locus">Arcpr_0986</name>
</gene>
<protein>
    <submittedName>
        <fullName evidence="2">Thioredoxin domain protein</fullName>
    </submittedName>
</protein>
<dbReference type="PROSITE" id="PS51352">
    <property type="entry name" value="THIOREDOXIN_2"/>
    <property type="match status" value="1"/>
</dbReference>
<dbReference type="GO" id="GO:0005737">
    <property type="term" value="C:cytoplasm"/>
    <property type="evidence" value="ECO:0007669"/>
    <property type="project" value="TreeGrafter"/>
</dbReference>
<dbReference type="PANTHER" id="PTHR45663:SF11">
    <property type="entry name" value="GEO12009P1"/>
    <property type="match status" value="1"/>
</dbReference>
<evidence type="ECO:0000313" key="2">
    <source>
        <dbReference type="EMBL" id="ADB58047.1"/>
    </source>
</evidence>
<dbReference type="STRING" id="572546.Arcpr_0986"/>
<feature type="domain" description="Thioredoxin" evidence="1">
    <location>
        <begin position="1"/>
        <end position="87"/>
    </location>
</feature>
<dbReference type="AlphaFoldDB" id="D2RIC2"/>
<reference evidence="2 3" key="1">
    <citation type="journal article" date="2010" name="Stand. Genomic Sci.">
        <title>Complete genome sequence of Archaeoglobus profundus type strain (AV18).</title>
        <authorList>
            <person name="von Jan M."/>
            <person name="Lapidus A."/>
            <person name="Del Rio T.G."/>
            <person name="Copeland A."/>
            <person name="Tice H."/>
            <person name="Cheng J.F."/>
            <person name="Lucas S."/>
            <person name="Chen F."/>
            <person name="Nolan M."/>
            <person name="Goodwin L."/>
            <person name="Han C."/>
            <person name="Pitluck S."/>
            <person name="Liolios K."/>
            <person name="Ivanova N."/>
            <person name="Mavromatis K."/>
            <person name="Ovchinnikova G."/>
            <person name="Chertkov O."/>
            <person name="Pati A."/>
            <person name="Chen A."/>
            <person name="Palaniappan K."/>
            <person name="Land M."/>
            <person name="Hauser L."/>
            <person name="Chang Y.J."/>
            <person name="Jeffries C.D."/>
            <person name="Saunders E."/>
            <person name="Brettin T."/>
            <person name="Detter J.C."/>
            <person name="Chain P."/>
            <person name="Eichinger K."/>
            <person name="Huber H."/>
            <person name="Spring S."/>
            <person name="Rohde M."/>
            <person name="Goker M."/>
            <person name="Wirth R."/>
            <person name="Woyke T."/>
            <person name="Bristow J."/>
            <person name="Eisen J.A."/>
            <person name="Markowitz V."/>
            <person name="Hugenholtz P."/>
            <person name="Kyrpides N.C."/>
            <person name="Klenk H.P."/>
        </authorList>
    </citation>
    <scope>NUCLEOTIDE SEQUENCE [LARGE SCALE GENOMIC DNA]</scope>
    <source>
        <strain evidence="3">DSM 5631 / JCM 9629 / NBRC 100127 / Av18</strain>
    </source>
</reference>
<dbReference type="CDD" id="cd02947">
    <property type="entry name" value="TRX_family"/>
    <property type="match status" value="1"/>
</dbReference>
<dbReference type="InterPro" id="IPR036249">
    <property type="entry name" value="Thioredoxin-like_sf"/>
</dbReference>
<dbReference type="Gene3D" id="3.40.30.10">
    <property type="entry name" value="Glutaredoxin"/>
    <property type="match status" value="1"/>
</dbReference>
<dbReference type="Pfam" id="PF00085">
    <property type="entry name" value="Thioredoxin"/>
    <property type="match status" value="1"/>
</dbReference>
<dbReference type="RefSeq" id="WP_012940383.1">
    <property type="nucleotide sequence ID" value="NC_013741.1"/>
</dbReference>
<name>D2RIC2_ARCPA</name>
<dbReference type="InterPro" id="IPR013766">
    <property type="entry name" value="Thioredoxin_domain"/>
</dbReference>
<dbReference type="HOGENOM" id="CLU_090389_10_4_2"/>
<dbReference type="Proteomes" id="UP000001901">
    <property type="component" value="Chromosome"/>
</dbReference>
<keyword evidence="3" id="KW-1185">Reference proteome</keyword>
<dbReference type="PaxDb" id="572546-Arcpr_0986"/>
<evidence type="ECO:0000259" key="1">
    <source>
        <dbReference type="PROSITE" id="PS51352"/>
    </source>
</evidence>
<proteinExistence type="predicted"/>
<dbReference type="GO" id="GO:0015035">
    <property type="term" value="F:protein-disulfide reductase activity"/>
    <property type="evidence" value="ECO:0007669"/>
    <property type="project" value="TreeGrafter"/>
</dbReference>
<dbReference type="SUPFAM" id="SSF52833">
    <property type="entry name" value="Thioredoxin-like"/>
    <property type="match status" value="1"/>
</dbReference>
<dbReference type="KEGG" id="apo:Arcpr_0986"/>
<evidence type="ECO:0000313" key="3">
    <source>
        <dbReference type="Proteomes" id="UP000001901"/>
    </source>
</evidence>
<dbReference type="PANTHER" id="PTHR45663">
    <property type="entry name" value="GEO12009P1"/>
    <property type="match status" value="1"/>
</dbReference>
<organism evidence="2 3">
    <name type="scientific">Archaeoglobus profundus (strain DSM 5631 / JCM 9629 / NBRC 100127 / Av18)</name>
    <dbReference type="NCBI Taxonomy" id="572546"/>
    <lineage>
        <taxon>Archaea</taxon>
        <taxon>Methanobacteriati</taxon>
        <taxon>Methanobacteriota</taxon>
        <taxon>Archaeoglobi</taxon>
        <taxon>Archaeoglobales</taxon>
        <taxon>Archaeoglobaceae</taxon>
        <taxon>Archaeoglobus</taxon>
    </lineage>
</organism>
<accession>D2RIC2</accession>